<evidence type="ECO:0000256" key="2">
    <source>
        <dbReference type="ARBA" id="ARBA00023002"/>
    </source>
</evidence>
<evidence type="ECO:0000313" key="8">
    <source>
        <dbReference type="Proteomes" id="UP000184386"/>
    </source>
</evidence>
<keyword evidence="8" id="KW-1185">Reference proteome</keyword>
<dbReference type="InterPro" id="IPR036291">
    <property type="entry name" value="NAD(P)-bd_dom_sf"/>
</dbReference>
<dbReference type="EMBL" id="FRAC01000054">
    <property type="protein sequence ID" value="SHL78331.1"/>
    <property type="molecule type" value="Genomic_DNA"/>
</dbReference>
<dbReference type="Gene3D" id="3.40.50.720">
    <property type="entry name" value="NAD(P)-binding Rossmann-like Domain"/>
    <property type="match status" value="2"/>
</dbReference>
<feature type="domain" description="D-isomer specific 2-hydroxyacid dehydrogenase NAD-binding" evidence="6">
    <location>
        <begin position="111"/>
        <end position="287"/>
    </location>
</feature>
<keyword evidence="3" id="KW-0520">NAD</keyword>
<organism evidence="7 8">
    <name type="scientific">Anaerocolumna jejuensis DSM 15929</name>
    <dbReference type="NCBI Taxonomy" id="1121322"/>
    <lineage>
        <taxon>Bacteria</taxon>
        <taxon>Bacillati</taxon>
        <taxon>Bacillota</taxon>
        <taxon>Clostridia</taxon>
        <taxon>Lachnospirales</taxon>
        <taxon>Lachnospiraceae</taxon>
        <taxon>Anaerocolumna</taxon>
    </lineage>
</organism>
<proteinExistence type="inferred from homology"/>
<dbReference type="Pfam" id="PF02826">
    <property type="entry name" value="2-Hacid_dh_C"/>
    <property type="match status" value="1"/>
</dbReference>
<sequence length="318" mass="35729">MKNAVFLNASKVDFDKQLNFDALKKEVNISLYDKTETGDMLSRVKGQQIVITKEIPVGRELLEKFPSGVELICEAGTGYNNIDIKAAREKNITVCNIPSYSSNAVAQLAFSFILSFCSSLPAQQTMIREKNFDNFTKHLQVKHFEVSGKTLGVIGAGKIAGEVIKKARAFDMKVLVYSRTRKDFKDENIRFVSLEELLRNSDFVTIHCPLTEDTRHLIDKEKLSWMKPASYLINTSRGAIIREEDLVEALTEKEIAGAALDVVEREPASPDNPLFSLDNCIMTPHIGWQCLETRQRLVDMLTDNIHAFLAGNPQNTVN</sequence>
<feature type="domain" description="D-isomer specific 2-hydroxyacid dehydrogenase catalytic" evidence="5">
    <location>
        <begin position="21"/>
        <end position="318"/>
    </location>
</feature>
<evidence type="ECO:0000256" key="3">
    <source>
        <dbReference type="ARBA" id="ARBA00023027"/>
    </source>
</evidence>
<evidence type="ECO:0000313" key="7">
    <source>
        <dbReference type="EMBL" id="SHL78331.1"/>
    </source>
</evidence>
<reference evidence="7 8" key="1">
    <citation type="submission" date="2016-11" db="EMBL/GenBank/DDBJ databases">
        <authorList>
            <person name="Jaros S."/>
            <person name="Januszkiewicz K."/>
            <person name="Wedrychowicz H."/>
        </authorList>
    </citation>
    <scope>NUCLEOTIDE SEQUENCE [LARGE SCALE GENOMIC DNA]</scope>
    <source>
        <strain evidence="7 8">DSM 15929</strain>
    </source>
</reference>
<evidence type="ECO:0000259" key="5">
    <source>
        <dbReference type="Pfam" id="PF00389"/>
    </source>
</evidence>
<dbReference type="Proteomes" id="UP000184386">
    <property type="component" value="Unassembled WGS sequence"/>
</dbReference>
<dbReference type="FunFam" id="3.40.50.720:FF:000203">
    <property type="entry name" value="D-3-phosphoglycerate dehydrogenase (SerA)"/>
    <property type="match status" value="1"/>
</dbReference>
<dbReference type="Pfam" id="PF00389">
    <property type="entry name" value="2-Hacid_dh"/>
    <property type="match status" value="1"/>
</dbReference>
<dbReference type="GO" id="GO:0016616">
    <property type="term" value="F:oxidoreductase activity, acting on the CH-OH group of donors, NAD or NADP as acceptor"/>
    <property type="evidence" value="ECO:0007669"/>
    <property type="project" value="InterPro"/>
</dbReference>
<evidence type="ECO:0000256" key="4">
    <source>
        <dbReference type="RuleBase" id="RU003719"/>
    </source>
</evidence>
<dbReference type="RefSeq" id="WP_073280556.1">
    <property type="nucleotide sequence ID" value="NZ_FRAC01000054.1"/>
</dbReference>
<dbReference type="GO" id="GO:0051287">
    <property type="term" value="F:NAD binding"/>
    <property type="evidence" value="ECO:0007669"/>
    <property type="project" value="InterPro"/>
</dbReference>
<keyword evidence="2 4" id="KW-0560">Oxidoreductase</keyword>
<dbReference type="InterPro" id="IPR006140">
    <property type="entry name" value="D-isomer_DH_NAD-bd"/>
</dbReference>
<dbReference type="PANTHER" id="PTHR43761:SF1">
    <property type="entry name" value="D-ISOMER SPECIFIC 2-HYDROXYACID DEHYDROGENASE CATALYTIC DOMAIN-CONTAINING PROTEIN-RELATED"/>
    <property type="match status" value="1"/>
</dbReference>
<dbReference type="PANTHER" id="PTHR43761">
    <property type="entry name" value="D-ISOMER SPECIFIC 2-HYDROXYACID DEHYDROGENASE FAMILY PROTEIN (AFU_ORTHOLOGUE AFUA_1G13630)"/>
    <property type="match status" value="1"/>
</dbReference>
<evidence type="ECO:0000259" key="6">
    <source>
        <dbReference type="Pfam" id="PF02826"/>
    </source>
</evidence>
<comment type="similarity">
    <text evidence="1 4">Belongs to the D-isomer specific 2-hydroxyacid dehydrogenase family.</text>
</comment>
<evidence type="ECO:0000256" key="1">
    <source>
        <dbReference type="ARBA" id="ARBA00005854"/>
    </source>
</evidence>
<dbReference type="InterPro" id="IPR006139">
    <property type="entry name" value="D-isomer_2_OHA_DH_cat_dom"/>
</dbReference>
<gene>
    <name evidence="7" type="ORF">SAMN02745136_05686</name>
</gene>
<accession>A0A1M7DFN5</accession>
<dbReference type="InterPro" id="IPR050418">
    <property type="entry name" value="D-iso_2-hydroxyacid_DH_PdxB"/>
</dbReference>
<protein>
    <submittedName>
        <fullName evidence="7">Glycerate dehydrogenase</fullName>
    </submittedName>
</protein>
<name>A0A1M7DFN5_9FIRM</name>
<dbReference type="InterPro" id="IPR029753">
    <property type="entry name" value="D-isomer_DH_CS"/>
</dbReference>
<dbReference type="SUPFAM" id="SSF52283">
    <property type="entry name" value="Formate/glycerate dehydrogenase catalytic domain-like"/>
    <property type="match status" value="1"/>
</dbReference>
<dbReference type="SUPFAM" id="SSF51735">
    <property type="entry name" value="NAD(P)-binding Rossmann-fold domains"/>
    <property type="match status" value="1"/>
</dbReference>
<dbReference type="AlphaFoldDB" id="A0A1M7DFN5"/>
<dbReference type="PROSITE" id="PS00670">
    <property type="entry name" value="D_2_HYDROXYACID_DH_2"/>
    <property type="match status" value="1"/>
</dbReference>
<dbReference type="STRING" id="1121322.SAMN02745136_05686"/>
<dbReference type="OrthoDB" id="9805416at2"/>